<dbReference type="AlphaFoldDB" id="A0A7X2M1H5"/>
<dbReference type="OrthoDB" id="9924295at2"/>
<reference evidence="1 2" key="1">
    <citation type="submission" date="2019-11" db="EMBL/GenBank/DDBJ databases">
        <title>Bacillus lacus genome.</title>
        <authorList>
            <person name="Allen C.J."/>
            <person name="Newman J.D."/>
        </authorList>
    </citation>
    <scope>NUCLEOTIDE SEQUENCE [LARGE SCALE GENOMIC DNA]</scope>
    <source>
        <strain evidence="1 2">KCTC 33946</strain>
    </source>
</reference>
<accession>A0A7X2M1H5</accession>
<dbReference type="Proteomes" id="UP000448867">
    <property type="component" value="Unassembled WGS sequence"/>
</dbReference>
<protein>
    <submittedName>
        <fullName evidence="1">Uncharacterized protein</fullName>
    </submittedName>
</protein>
<proteinExistence type="predicted"/>
<evidence type="ECO:0000313" key="2">
    <source>
        <dbReference type="Proteomes" id="UP000448867"/>
    </source>
</evidence>
<gene>
    <name evidence="1" type="ORF">GJU40_19985</name>
</gene>
<dbReference type="EMBL" id="WKKI01000088">
    <property type="protein sequence ID" value="MRX74404.1"/>
    <property type="molecule type" value="Genomic_DNA"/>
</dbReference>
<evidence type="ECO:0000313" key="1">
    <source>
        <dbReference type="EMBL" id="MRX74404.1"/>
    </source>
</evidence>
<sequence>MLLNYHISLPNGLEIYEFIKDFKYISSIDSKYKKGTTYHYQTAEVCGYYIDIYVSKEDFEELKYEVFNQFSVDLSEYCFMNYQHYHIERYAEKNYDILHSAIAYHVDDHVWGVYYQDGILSNIQHPILEGTLPDEGIFLYNLIMEPNDDSNTVMEKLESQFDNWLIEQKNDIR</sequence>
<keyword evidence="2" id="KW-1185">Reference proteome</keyword>
<name>A0A7X2M1H5_9BACI</name>
<dbReference type="RefSeq" id="WP_154309849.1">
    <property type="nucleotide sequence ID" value="NZ_WKKI01000088.1"/>
</dbReference>
<organism evidence="1 2">
    <name type="scientific">Metabacillus lacus</name>
    <dbReference type="NCBI Taxonomy" id="1983721"/>
    <lineage>
        <taxon>Bacteria</taxon>
        <taxon>Bacillati</taxon>
        <taxon>Bacillota</taxon>
        <taxon>Bacilli</taxon>
        <taxon>Bacillales</taxon>
        <taxon>Bacillaceae</taxon>
        <taxon>Metabacillus</taxon>
    </lineage>
</organism>
<comment type="caution">
    <text evidence="1">The sequence shown here is derived from an EMBL/GenBank/DDBJ whole genome shotgun (WGS) entry which is preliminary data.</text>
</comment>